<evidence type="ECO:0000256" key="5">
    <source>
        <dbReference type="ARBA" id="ARBA00022842"/>
    </source>
</evidence>
<name>V4RAF7_9HYPH</name>
<dbReference type="GO" id="GO:0010945">
    <property type="term" value="F:coenzyme A diphosphatase activity"/>
    <property type="evidence" value="ECO:0007669"/>
    <property type="project" value="InterPro"/>
</dbReference>
<dbReference type="OrthoDB" id="9802805at2"/>
<dbReference type="InterPro" id="IPR000086">
    <property type="entry name" value="NUDIX_hydrolase_dom"/>
</dbReference>
<keyword evidence="4 8" id="KW-0378">Hydrolase</keyword>
<keyword evidence="3" id="KW-0479">Metal-binding</keyword>
<dbReference type="RefSeq" id="WP_023433348.1">
    <property type="nucleotide sequence ID" value="NZ_AWXZ01000039.1"/>
</dbReference>
<dbReference type="STRING" id="631454.N177_3229"/>
<evidence type="ECO:0000256" key="4">
    <source>
        <dbReference type="ARBA" id="ARBA00022801"/>
    </source>
</evidence>
<dbReference type="NCBIfam" id="NF007980">
    <property type="entry name" value="PRK10707.1"/>
    <property type="match status" value="1"/>
</dbReference>
<sequence length="228" mass="25355">MSTSVEPRIGHERTVFAASEFRRLAGLHLLDEPSAAASDLSLPAERGDHDLNPDLAAEVYGEGPSRLAAVLVPLVPREDGLAVILTRRTEHLSSHAGQIAFPGGKVEKGDQGPLQAALRETREEIGIASDRIEPLGYLDTYQTRSGFRIVPVVAFVDPHAELVPDPGEVAAAFEVPLSFLMTPANHRRDSREWRSRRRYFYAMPFREHHIWGVTAGIIRNLYERVYGR</sequence>
<evidence type="ECO:0000313" key="9">
    <source>
        <dbReference type="Proteomes" id="UP000017819"/>
    </source>
</evidence>
<accession>V4RAF7</accession>
<dbReference type="Gene3D" id="3.90.79.10">
    <property type="entry name" value="Nucleoside Triphosphate Pyrophosphohydrolase"/>
    <property type="match status" value="1"/>
</dbReference>
<evidence type="ECO:0000313" key="8">
    <source>
        <dbReference type="EMBL" id="ESR23161.1"/>
    </source>
</evidence>
<reference evidence="8 9" key="1">
    <citation type="journal article" date="2014" name="Genome Announc.">
        <title>Draft Genome Sequence of Lutibaculum baratangense Strain AMV1T, Isolated from a Mud Volcano in Andamans, India.</title>
        <authorList>
            <person name="Singh A."/>
            <person name="Sreenivas A."/>
            <person name="Sathyanarayana Reddy G."/>
            <person name="Pinnaka A.K."/>
            <person name="Shivaji S."/>
        </authorList>
    </citation>
    <scope>NUCLEOTIDE SEQUENCE [LARGE SCALE GENOMIC DNA]</scope>
    <source>
        <strain evidence="8 9">AMV1</strain>
    </source>
</reference>
<dbReference type="Pfam" id="PF00293">
    <property type="entry name" value="NUDIX"/>
    <property type="match status" value="1"/>
</dbReference>
<feature type="domain" description="Nudix hydrolase" evidence="7">
    <location>
        <begin position="64"/>
        <end position="201"/>
    </location>
</feature>
<evidence type="ECO:0000259" key="7">
    <source>
        <dbReference type="PROSITE" id="PS51462"/>
    </source>
</evidence>
<dbReference type="PANTHER" id="PTHR12992">
    <property type="entry name" value="NUDIX HYDROLASE"/>
    <property type="match status" value="1"/>
</dbReference>
<dbReference type="InterPro" id="IPR015797">
    <property type="entry name" value="NUDIX_hydrolase-like_dom_sf"/>
</dbReference>
<dbReference type="SUPFAM" id="SSF55811">
    <property type="entry name" value="Nudix"/>
    <property type="match status" value="1"/>
</dbReference>
<comment type="caution">
    <text evidence="8">The sequence shown here is derived from an EMBL/GenBank/DDBJ whole genome shotgun (WGS) entry which is preliminary data.</text>
</comment>
<dbReference type="PATRIC" id="fig|631454.5.peg.3189"/>
<gene>
    <name evidence="8" type="ORF">N177_3229</name>
</gene>
<dbReference type="CDD" id="cd03426">
    <property type="entry name" value="NUDIX_CoAse_Nudt7"/>
    <property type="match status" value="1"/>
</dbReference>
<dbReference type="GO" id="GO:0046872">
    <property type="term" value="F:metal ion binding"/>
    <property type="evidence" value="ECO:0007669"/>
    <property type="project" value="UniProtKB-KW"/>
</dbReference>
<dbReference type="Proteomes" id="UP000017819">
    <property type="component" value="Unassembled WGS sequence"/>
</dbReference>
<dbReference type="eggNOG" id="COG0494">
    <property type="taxonomic scope" value="Bacteria"/>
</dbReference>
<dbReference type="EMBL" id="AWXZ01000039">
    <property type="protein sequence ID" value="ESR23161.1"/>
    <property type="molecule type" value="Genomic_DNA"/>
</dbReference>
<proteinExistence type="predicted"/>
<keyword evidence="6" id="KW-0464">Manganese</keyword>
<dbReference type="AlphaFoldDB" id="V4RAF7"/>
<evidence type="ECO:0000256" key="2">
    <source>
        <dbReference type="ARBA" id="ARBA00001946"/>
    </source>
</evidence>
<comment type="cofactor">
    <cofactor evidence="1">
        <name>Mn(2+)</name>
        <dbReference type="ChEBI" id="CHEBI:29035"/>
    </cofactor>
</comment>
<dbReference type="PANTHER" id="PTHR12992:SF11">
    <property type="entry name" value="MITOCHONDRIAL COENZYME A DIPHOSPHATASE NUDT8"/>
    <property type="match status" value="1"/>
</dbReference>
<evidence type="ECO:0000256" key="3">
    <source>
        <dbReference type="ARBA" id="ARBA00022723"/>
    </source>
</evidence>
<organism evidence="8 9">
    <name type="scientific">Lutibaculum baratangense AMV1</name>
    <dbReference type="NCBI Taxonomy" id="631454"/>
    <lineage>
        <taxon>Bacteria</taxon>
        <taxon>Pseudomonadati</taxon>
        <taxon>Pseudomonadota</taxon>
        <taxon>Alphaproteobacteria</taxon>
        <taxon>Hyphomicrobiales</taxon>
        <taxon>Tepidamorphaceae</taxon>
        <taxon>Lutibaculum</taxon>
    </lineage>
</organism>
<dbReference type="InterPro" id="IPR045121">
    <property type="entry name" value="CoAse"/>
</dbReference>
<keyword evidence="9" id="KW-1185">Reference proteome</keyword>
<evidence type="ECO:0000256" key="1">
    <source>
        <dbReference type="ARBA" id="ARBA00001936"/>
    </source>
</evidence>
<protein>
    <submittedName>
        <fullName evidence="8">Putative nudix hydrolase YeaB</fullName>
    </submittedName>
</protein>
<comment type="cofactor">
    <cofactor evidence="2">
        <name>Mg(2+)</name>
        <dbReference type="ChEBI" id="CHEBI:18420"/>
    </cofactor>
</comment>
<dbReference type="PROSITE" id="PS51462">
    <property type="entry name" value="NUDIX"/>
    <property type="match status" value="1"/>
</dbReference>
<evidence type="ECO:0000256" key="6">
    <source>
        <dbReference type="ARBA" id="ARBA00023211"/>
    </source>
</evidence>
<keyword evidence="5" id="KW-0460">Magnesium</keyword>